<dbReference type="HOGENOM" id="CLU_208831_0_0_12"/>
<dbReference type="EMBL" id="CP004120">
    <property type="protein sequence ID" value="AGT43495.1"/>
    <property type="molecule type" value="Genomic_DNA"/>
</dbReference>
<proteinExistence type="predicted"/>
<evidence type="ECO:0000313" key="1">
    <source>
        <dbReference type="EMBL" id="AGT43495.1"/>
    </source>
</evidence>
<gene>
    <name evidence="1" type="ORF">TPE_0999</name>
</gene>
<dbReference type="RefSeq" id="WP_020964795.1">
    <property type="nucleotide sequence ID" value="NC_022097.1"/>
</dbReference>
<evidence type="ECO:0000313" key="2">
    <source>
        <dbReference type="Proteomes" id="UP000015620"/>
    </source>
</evidence>
<accession>S5ZTM8</accession>
<keyword evidence="2" id="KW-1185">Reference proteome</keyword>
<dbReference type="AlphaFoldDB" id="S5ZTM8"/>
<dbReference type="GeneID" id="301091276"/>
<reference evidence="1 2" key="1">
    <citation type="journal article" date="2013" name="PLoS ONE">
        <title>Genome-Wide Relatedness of Treponema pedis, from Gingiva and Necrotic Skin Lesions of Pigs, with the Human Oral Pathogen Treponema denticola.</title>
        <authorList>
            <person name="Svartstrom O."/>
            <person name="Mushtaq M."/>
            <person name="Pringle M."/>
            <person name="Segerman B."/>
        </authorList>
    </citation>
    <scope>NUCLEOTIDE SEQUENCE [LARGE SCALE GENOMIC DNA]</scope>
    <source>
        <strain evidence="1">T A4</strain>
    </source>
</reference>
<sequence length="52" mass="5924">MLETQSRLQQAISDEDKKLLEQRAAILDKQIDKAVYTLYGLTEEEIGIVEGE</sequence>
<name>S5ZTM8_9SPIR</name>
<protein>
    <submittedName>
        <fullName evidence="1">Uncharacterized protein</fullName>
    </submittedName>
</protein>
<dbReference type="STRING" id="1291379.TPE_0999"/>
<dbReference type="Proteomes" id="UP000015620">
    <property type="component" value="Chromosome"/>
</dbReference>
<organism evidence="1 2">
    <name type="scientific">Treponema pedis str. T A4</name>
    <dbReference type="NCBI Taxonomy" id="1291379"/>
    <lineage>
        <taxon>Bacteria</taxon>
        <taxon>Pseudomonadati</taxon>
        <taxon>Spirochaetota</taxon>
        <taxon>Spirochaetia</taxon>
        <taxon>Spirochaetales</taxon>
        <taxon>Treponemataceae</taxon>
        <taxon>Treponema</taxon>
    </lineage>
</organism>
<dbReference type="KEGG" id="tped:TPE_0999"/>
<dbReference type="PATRIC" id="fig|1291379.3.peg.998"/>